<comment type="caution">
    <text evidence="1">The sequence shown here is derived from an EMBL/GenBank/DDBJ whole genome shotgun (WGS) entry which is preliminary data.</text>
</comment>
<dbReference type="PROSITE" id="PS51257">
    <property type="entry name" value="PROKAR_LIPOPROTEIN"/>
    <property type="match status" value="1"/>
</dbReference>
<reference evidence="1 2" key="1">
    <citation type="submission" date="2018-08" db="EMBL/GenBank/DDBJ databases">
        <title>Chitinophagaceae sp. K23C18032701, a novel bacterium isolated from forest soil.</title>
        <authorList>
            <person name="Wang C."/>
        </authorList>
    </citation>
    <scope>NUCLEOTIDE SEQUENCE [LARGE SCALE GENOMIC DNA]</scope>
    <source>
        <strain evidence="1 2">K23C18032701</strain>
    </source>
</reference>
<name>A0A3E1NPW0_9BACT</name>
<dbReference type="RefSeq" id="WP_116845693.1">
    <property type="nucleotide sequence ID" value="NZ_QTJU01000001.1"/>
</dbReference>
<evidence type="ECO:0000313" key="1">
    <source>
        <dbReference type="EMBL" id="RFM29937.1"/>
    </source>
</evidence>
<organism evidence="1 2">
    <name type="scientific">Deminuibacter soli</name>
    <dbReference type="NCBI Taxonomy" id="2291815"/>
    <lineage>
        <taxon>Bacteria</taxon>
        <taxon>Pseudomonadati</taxon>
        <taxon>Bacteroidota</taxon>
        <taxon>Chitinophagia</taxon>
        <taxon>Chitinophagales</taxon>
        <taxon>Chitinophagaceae</taxon>
        <taxon>Deminuibacter</taxon>
    </lineage>
</organism>
<accession>A0A3E1NPW0</accession>
<proteinExistence type="predicted"/>
<gene>
    <name evidence="1" type="ORF">DXN05_02890</name>
</gene>
<dbReference type="Proteomes" id="UP000261284">
    <property type="component" value="Unassembled WGS sequence"/>
</dbReference>
<keyword evidence="2" id="KW-1185">Reference proteome</keyword>
<evidence type="ECO:0000313" key="2">
    <source>
        <dbReference type="Proteomes" id="UP000261284"/>
    </source>
</evidence>
<protein>
    <recommendedName>
        <fullName evidence="3">Lipoprotein</fullName>
    </recommendedName>
</protein>
<dbReference type="EMBL" id="QTJU01000001">
    <property type="protein sequence ID" value="RFM29937.1"/>
    <property type="molecule type" value="Genomic_DNA"/>
</dbReference>
<sequence>MKVTQMLFQGRQVQALLCAACFALLLTSCKKNESEATAGTEITTDDAADMIQTAVNPETLGITAQMRTTTVYSNARNFQCSIESDTTATGQGTVGAATYSYYFNWARLYKCDLQTLVISYNGNTSYDVPLLLSGTDTSFATFTVTGLKDTSYKMDATYERFGTHTSHLRNKNTFNGHTTITAKALPVSKITGEIESGTAAVTFTGAGTGGTKVNLTGTLTFTGNKKGVLVLGGNYTRNLSW</sequence>
<dbReference type="AlphaFoldDB" id="A0A3E1NPW0"/>
<evidence type="ECO:0008006" key="3">
    <source>
        <dbReference type="Google" id="ProtNLM"/>
    </source>
</evidence>